<reference evidence="4" key="1">
    <citation type="submission" date="2016-01" db="EMBL/GenBank/DDBJ databases">
        <authorList>
            <person name="Mitreva M."/>
            <person name="Pepin K.H."/>
            <person name="Mihindukulasuriya K.A."/>
            <person name="Fulton R."/>
            <person name="Fronick C."/>
            <person name="O'Laughlin M."/>
            <person name="Miner T."/>
            <person name="Herter B."/>
            <person name="Rosa B.A."/>
            <person name="Cordes M."/>
            <person name="Tomlinson C."/>
            <person name="Wollam A."/>
            <person name="Palsikar V.B."/>
            <person name="Mardis E.R."/>
            <person name="Wilson R.K."/>
        </authorList>
    </citation>
    <scope>NUCLEOTIDE SEQUENCE [LARGE SCALE GENOMIC DNA]</scope>
    <source>
        <strain evidence="4">KA00274</strain>
    </source>
</reference>
<protein>
    <submittedName>
        <fullName evidence="3">Peptidase, S9A/B/C family, catalytic domain protein</fullName>
    </submittedName>
</protein>
<dbReference type="PANTHER" id="PTHR42776:SF27">
    <property type="entry name" value="DIPEPTIDYL PEPTIDASE FAMILY MEMBER 6"/>
    <property type="match status" value="1"/>
</dbReference>
<dbReference type="GO" id="GO:0004252">
    <property type="term" value="F:serine-type endopeptidase activity"/>
    <property type="evidence" value="ECO:0007669"/>
    <property type="project" value="TreeGrafter"/>
</dbReference>
<evidence type="ECO:0000313" key="3">
    <source>
        <dbReference type="EMBL" id="KXB39026.1"/>
    </source>
</evidence>
<dbReference type="Pfam" id="PF00326">
    <property type="entry name" value="Peptidase_S9"/>
    <property type="match status" value="1"/>
</dbReference>
<dbReference type="STRING" id="1497955.HMPREF1872_01348"/>
<sequence>MNRVENLRKFTYLSNPKTNSDQSLAAFVVSNCDLDNDRYKNKIYTFNGTELRPLTEAGEEASFCFEDAENILFKSPSKNRYQNDKAKDTQAPCSHYFRIAVDGGEASYAFSIPLAVDQLLPLNERNKFLVLASYDIDLPDLWQKDEAEQNAIMEKRNKPRRPHIINEIPFQANGQGYLYGKRSALFMFDALTKELELIGSDYPNYVINWITLNPSKTKAAFAATPYTGDDKFRWQPFARLYELDLQSEIITPLYEKLDQQLGDGFYIETVDQNGKATGEEELVLISSDTLAYGINQNNHFYLYDRTAKDLHKLSDYEIIYGSSVGSDVCLGYHATSYQTDSTVYNLIETKGYSSKLTAFSFVKEEGQKLPSLKQETLVNKEGACLAAFKLNIDTDTVLAANDCAALDAESETDSTCDFNSTSQCQASDITCTCADSNAANTACNCAKDCLFVIGLYGQELNELYLVTNPTNLIRLTYFNDHANLELTAIKPEKLTYTSPYDQSEMTGFVLLPPDFESGKLASYPLIMDIHGGPKTVYGTTYYHEMQVWANLGFVVCFTNPHGSDGYGNDFADIRGAYGNCDFDDLMAFLDCVLARYKEVDQARLGVTGGSYGGFMTNWIITHTDCFKVACSQRSISNWLSFYGTSDIGYYFATDQNKVKGLTLPEQAILWEHSPLKHINNAVTPTLFIHSDSDYRCPLEQGMQMHTALLALGVTSKLCIFPGENHELSRSGKPQAREWRLNLMTHWFLKYLQADKVDLINEFAKKIE</sequence>
<name>A0A133Y766_9FIRM</name>
<organism evidence="3 4">
    <name type="scientific">Amygdalobacter nucleatus</name>
    <dbReference type="NCBI Taxonomy" id="3029274"/>
    <lineage>
        <taxon>Bacteria</taxon>
        <taxon>Bacillati</taxon>
        <taxon>Bacillota</taxon>
        <taxon>Clostridia</taxon>
        <taxon>Eubacteriales</taxon>
        <taxon>Oscillospiraceae</taxon>
        <taxon>Amygdalobacter</taxon>
    </lineage>
</organism>
<keyword evidence="1" id="KW-0378">Hydrolase</keyword>
<keyword evidence="4" id="KW-1185">Reference proteome</keyword>
<dbReference type="GO" id="GO:0006508">
    <property type="term" value="P:proteolysis"/>
    <property type="evidence" value="ECO:0007669"/>
    <property type="project" value="InterPro"/>
</dbReference>
<feature type="domain" description="Peptidase S9 prolyl oligopeptidase catalytic" evidence="2">
    <location>
        <begin position="541"/>
        <end position="752"/>
    </location>
</feature>
<comment type="caution">
    <text evidence="3">The sequence shown here is derived from an EMBL/GenBank/DDBJ whole genome shotgun (WGS) entry which is preliminary data.</text>
</comment>
<proteinExistence type="predicted"/>
<dbReference type="AlphaFoldDB" id="A0A133Y766"/>
<dbReference type="Proteomes" id="UP000070080">
    <property type="component" value="Unassembled WGS sequence"/>
</dbReference>
<dbReference type="Gene3D" id="3.40.50.1820">
    <property type="entry name" value="alpha/beta hydrolase"/>
    <property type="match status" value="1"/>
</dbReference>
<dbReference type="InterPro" id="IPR001375">
    <property type="entry name" value="Peptidase_S9_cat"/>
</dbReference>
<dbReference type="EMBL" id="LSCV01000044">
    <property type="protein sequence ID" value="KXB39026.1"/>
    <property type="molecule type" value="Genomic_DNA"/>
</dbReference>
<gene>
    <name evidence="3" type="ORF">HMPREF1872_01348</name>
</gene>
<dbReference type="PANTHER" id="PTHR42776">
    <property type="entry name" value="SERINE PEPTIDASE S9 FAMILY MEMBER"/>
    <property type="match status" value="1"/>
</dbReference>
<evidence type="ECO:0000256" key="1">
    <source>
        <dbReference type="ARBA" id="ARBA00022801"/>
    </source>
</evidence>
<evidence type="ECO:0000259" key="2">
    <source>
        <dbReference type="Pfam" id="PF00326"/>
    </source>
</evidence>
<dbReference type="RefSeq" id="WP_066714989.1">
    <property type="nucleotide sequence ID" value="NZ_JARFNM010000001.1"/>
</dbReference>
<dbReference type="SUPFAM" id="SSF53474">
    <property type="entry name" value="alpha/beta-Hydrolases"/>
    <property type="match status" value="1"/>
</dbReference>
<evidence type="ECO:0000313" key="4">
    <source>
        <dbReference type="Proteomes" id="UP000070080"/>
    </source>
</evidence>
<accession>A0A133Y766</accession>
<dbReference type="PATRIC" id="fig|1497955.3.peg.1315"/>
<dbReference type="InterPro" id="IPR029058">
    <property type="entry name" value="AB_hydrolase_fold"/>
</dbReference>